<dbReference type="PANTHER" id="PTHR12308">
    <property type="entry name" value="ANOCTAMIN"/>
    <property type="match status" value="1"/>
</dbReference>
<dbReference type="FunCoup" id="A0A671FET1">
    <property type="interactions" value="13"/>
</dbReference>
<evidence type="ECO:0000313" key="12">
    <source>
        <dbReference type="Ensembl" id="ENSRFEP00010020947.1"/>
    </source>
</evidence>
<evidence type="ECO:0000256" key="4">
    <source>
        <dbReference type="ARBA" id="ARBA00022692"/>
    </source>
</evidence>
<feature type="transmembrane region" description="Helical" evidence="8">
    <location>
        <begin position="768"/>
        <end position="789"/>
    </location>
</feature>
<evidence type="ECO:0000256" key="5">
    <source>
        <dbReference type="ARBA" id="ARBA00022989"/>
    </source>
</evidence>
<reference evidence="12" key="4">
    <citation type="submission" date="2025-08" db="UniProtKB">
        <authorList>
            <consortium name="Ensembl"/>
        </authorList>
    </citation>
    <scope>IDENTIFICATION</scope>
</reference>
<evidence type="ECO:0000256" key="7">
    <source>
        <dbReference type="ARBA" id="ARBA00023180"/>
    </source>
</evidence>
<feature type="compositionally biased region" description="Basic and acidic residues" evidence="9">
    <location>
        <begin position="16"/>
        <end position="42"/>
    </location>
</feature>
<evidence type="ECO:0000259" key="10">
    <source>
        <dbReference type="Pfam" id="PF04547"/>
    </source>
</evidence>
<sequence>MEPMGQESQGAAGPQEGREETRLEEAPEPEPKYSDRQSREDGAGTQPVGPGGRDTAAAEGEAPAGPAVAGRREGRGKWDGADGKGKPRESESGKDLGKPEDAARKPGDQQSGTSREYSRERFQERAEGTEQVEGKYPLEEKPDWRKIPTQETKETNENKIFRGKKETSAGRETEQLFRRPTIRFSIRPRPSSQSLWSDHWHPSPSLFNQLATMGDPDVLEMVQQEERRSSRDADYSFETNEPSLGSRETSLLIGEETLPAKRYNLFLRRRLLFKKDKQSKDSIFFRDGIRQIDFVLSYVDDIKKEGDIKAERRKEFELNLKKTGLELETEDKTNSEDGKTYFVKIHAPWEVLATYAEVLGIKMPIKESDIPRPEKVPFSYMLGPLKLPRNVKHPHPEYFTAQFTRHRQELFLIDDKSSFFPSSSRNRIVYYILSRCPFGVEEGKKKFGIERLLTSHTYSSAYPLHDGQYWKPSEPSHPVNERYMLCQNWARFSYFYKEQPLDLIRNYYGEKIGIYFVFLGFYTEMLLFAAIVGLACFVYGLLSMHSSTRSTEICDPEIGGQIIMCPLCDLVCEFWRLNSTCLASKVSHLFDNESTVFFAIFMGIWVTLFLEFWKQRQARLEYEWDLVDFEEEQQQLQLRPEFEAMCKHRKMNPVTKEMEPYMPLHRRIPWYFLSGATVTLWMTLVIASMVSVIVYRLAVFATFASFMESEASLKHVKSVLTPQITTSLTGSCLNFIVILILNFFYEKISAWITKMEIPRTYQEYESSLTLKMFLFQFVNFYSSCFYVAFFKGKFVGYPGKYTYMFNVWRSEECDPGGCLIELTTQLTIIMTGKQIFGNIQEAIYPFILNWWRRRKARTNSEKLYSRWEQDHDLESFGSLGLFYEYLETVIQFGFVTLFVASFPLAPLLALLNNAIEIRVDAWKLTTQYRRPVAAKAHSIGVWQDILYGMAVLSVASNAFIVAFTSDIIPRLVYLYAYSTNTSDPLKGYVNNSLSVFLVADLPNYTAPSEKRDFTTCRYRDYRYPPEHDQKYSHNMQYWHVLAAKMTFIIVMEHVVFLVKFLLAWMIPDVPKDVLERIKREKLMTVKIIHDFELNKLKENLRVDSNEFAKEVMIQENKVQLAKSTI</sequence>
<dbReference type="OMA" id="LRNVQYW"/>
<evidence type="ECO:0000256" key="9">
    <source>
        <dbReference type="SAM" id="MobiDB-lite"/>
    </source>
</evidence>
<comment type="subcellular location">
    <subcellularLocation>
        <location evidence="1">Cell membrane</location>
        <topology evidence="1">Multi-pass membrane protein</topology>
    </subcellularLocation>
    <subcellularLocation>
        <location evidence="8">Membrane</location>
        <topology evidence="8">Multi-pass membrane protein</topology>
    </subcellularLocation>
</comment>
<dbReference type="Pfam" id="PF16178">
    <property type="entry name" value="Anoct_dimer"/>
    <property type="match status" value="1"/>
</dbReference>
<feature type="region of interest" description="Disordered" evidence="9">
    <location>
        <begin position="1"/>
        <end position="154"/>
    </location>
</feature>
<dbReference type="CTD" id="203859"/>
<feature type="transmembrane region" description="Helical" evidence="8">
    <location>
        <begin position="514"/>
        <end position="542"/>
    </location>
</feature>
<comment type="similarity">
    <text evidence="2 8">Belongs to the anoctamin family.</text>
</comment>
<evidence type="ECO:0000256" key="3">
    <source>
        <dbReference type="ARBA" id="ARBA00022475"/>
    </source>
</evidence>
<feature type="domain" description="Anoctamin dimerisation" evidence="11">
    <location>
        <begin position="284"/>
        <end position="501"/>
    </location>
</feature>
<dbReference type="KEGG" id="rfq:117030641"/>
<feature type="transmembrane region" description="Helical" evidence="8">
    <location>
        <begin position="671"/>
        <end position="704"/>
    </location>
</feature>
<dbReference type="InterPro" id="IPR049452">
    <property type="entry name" value="Anoctamin_TM"/>
</dbReference>
<reference evidence="12 13" key="2">
    <citation type="journal article" date="2018" name="Annu Rev Anim Biosci">
        <title>Bat Biology, Genomes, and the Bat1K Project: To Generate Chromosome-Level Genomes for All Living Bat Species.</title>
        <authorList>
            <person name="Teeling E.C."/>
            <person name="Vernes S.C."/>
            <person name="Davalos L.M."/>
            <person name="Ray D.A."/>
            <person name="Gilbert M.T.P."/>
            <person name="Myers E."/>
        </authorList>
    </citation>
    <scope>NUCLEOTIDE SEQUENCE</scope>
</reference>
<name>A0A671FET1_RHIFE</name>
<feature type="compositionally biased region" description="Basic and acidic residues" evidence="9">
    <location>
        <begin position="70"/>
        <end position="107"/>
    </location>
</feature>
<feature type="transmembrane region" description="Helical" evidence="8">
    <location>
        <begin position="889"/>
        <end position="911"/>
    </location>
</feature>
<keyword evidence="5 8" id="KW-1133">Transmembrane helix</keyword>
<dbReference type="Proteomes" id="UP000472240">
    <property type="component" value="Chromosome 11"/>
</dbReference>
<dbReference type="GO" id="GO:0005886">
    <property type="term" value="C:plasma membrane"/>
    <property type="evidence" value="ECO:0007669"/>
    <property type="project" value="UniProtKB-SubCell"/>
</dbReference>
<dbReference type="GeneTree" id="ENSGT00940000155692"/>
<dbReference type="Pfam" id="PF04547">
    <property type="entry name" value="Anoctamin"/>
    <property type="match status" value="1"/>
</dbReference>
<feature type="domain" description="Anoctamin transmembrane" evidence="10">
    <location>
        <begin position="504"/>
        <end position="1080"/>
    </location>
</feature>
<feature type="transmembrane region" description="Helical" evidence="8">
    <location>
        <begin position="724"/>
        <end position="745"/>
    </location>
</feature>
<dbReference type="OrthoDB" id="296386at2759"/>
<dbReference type="GO" id="GO:0031982">
    <property type="term" value="C:vesicle"/>
    <property type="evidence" value="ECO:0007669"/>
    <property type="project" value="Ensembl"/>
</dbReference>
<gene>
    <name evidence="12" type="primary">ANO5</name>
</gene>
<evidence type="ECO:0000256" key="1">
    <source>
        <dbReference type="ARBA" id="ARBA00004651"/>
    </source>
</evidence>
<keyword evidence="3" id="KW-1003">Cell membrane</keyword>
<feature type="compositionally biased region" description="Basic and acidic residues" evidence="9">
    <location>
        <begin position="116"/>
        <end position="154"/>
    </location>
</feature>
<keyword evidence="7" id="KW-0325">Glycoprotein</keyword>
<evidence type="ECO:0000256" key="6">
    <source>
        <dbReference type="ARBA" id="ARBA00023136"/>
    </source>
</evidence>
<reference evidence="12 13" key="1">
    <citation type="journal article" date="2015" name="Annu Rev Anim Biosci">
        <title>The Genome 10K Project: a way forward.</title>
        <authorList>
            <person name="Koepfli K.P."/>
            <person name="Paten B."/>
            <person name="O'Brien S.J."/>
            <person name="Koepfli K.P."/>
            <person name="Paten B."/>
            <person name="Antunes A."/>
            <person name="Belov K."/>
            <person name="Bustamante C."/>
            <person name="Castoe T.A."/>
            <person name="Clawson H."/>
            <person name="Crawford A.J."/>
            <person name="Diekhans M."/>
            <person name="Distel D."/>
            <person name="Durbin R."/>
            <person name="Earl D."/>
            <person name="Fujita M.K."/>
            <person name="Gamble T."/>
            <person name="Georges A."/>
            <person name="Gemmell N."/>
            <person name="Gilbert M.T."/>
            <person name="Graves J.M."/>
            <person name="Green R.E."/>
            <person name="Hickey G."/>
            <person name="Jarvis E.D."/>
            <person name="Johnson W."/>
            <person name="Komissarov A."/>
            <person name="Korf I."/>
            <person name="Kuhn R."/>
            <person name="Larkin D.M."/>
            <person name="Lewin H."/>
            <person name="Lopez J.V."/>
            <person name="Ma J."/>
            <person name="Marques-Bonet T."/>
            <person name="Miller W."/>
            <person name="Murphy R."/>
            <person name="Pevzner P."/>
            <person name="Shapiro B."/>
            <person name="Steiner C."/>
            <person name="Tamazian G."/>
            <person name="Venkatesh B."/>
            <person name="Wang J."/>
            <person name="Wayne R."/>
            <person name="Wiley E."/>
            <person name="Yang H."/>
            <person name="Zhang G."/>
            <person name="Haussler D."/>
            <person name="Ryder O."/>
            <person name="O'Brien S.J."/>
        </authorList>
    </citation>
    <scope>NUCLEOTIDE SEQUENCE</scope>
</reference>
<dbReference type="InParanoid" id="A0A671FET1"/>
<feature type="transmembrane region" description="Helical" evidence="8">
    <location>
        <begin position="945"/>
        <end position="965"/>
    </location>
</feature>
<organism evidence="12 13">
    <name type="scientific">Rhinolophus ferrumequinum</name>
    <name type="common">Greater horseshoe bat</name>
    <dbReference type="NCBI Taxonomy" id="59479"/>
    <lineage>
        <taxon>Eukaryota</taxon>
        <taxon>Metazoa</taxon>
        <taxon>Chordata</taxon>
        <taxon>Craniata</taxon>
        <taxon>Vertebrata</taxon>
        <taxon>Euteleostomi</taxon>
        <taxon>Mammalia</taxon>
        <taxon>Eutheria</taxon>
        <taxon>Laurasiatheria</taxon>
        <taxon>Chiroptera</taxon>
        <taxon>Yinpterochiroptera</taxon>
        <taxon>Rhinolophoidea</taxon>
        <taxon>Rhinolophidae</taxon>
        <taxon>Rhinolophinae</taxon>
        <taxon>Rhinolophus</taxon>
    </lineage>
</organism>
<dbReference type="GeneID" id="117030641"/>
<dbReference type="GO" id="GO:0005229">
    <property type="term" value="F:intracellularly calcium-gated chloride channel activity"/>
    <property type="evidence" value="ECO:0007669"/>
    <property type="project" value="Ensembl"/>
</dbReference>
<evidence type="ECO:0000259" key="11">
    <source>
        <dbReference type="Pfam" id="PF16178"/>
    </source>
</evidence>
<protein>
    <recommendedName>
        <fullName evidence="8">Anoctamin</fullName>
    </recommendedName>
</protein>
<dbReference type="InterPro" id="IPR032394">
    <property type="entry name" value="Anoct_dimer"/>
</dbReference>
<reference evidence="13" key="3">
    <citation type="submission" date="2018-12" db="EMBL/GenBank/DDBJ databases">
        <title>G10K-VGP greater horseshoe bat female genome, primary haplotype.</title>
        <authorList>
            <person name="Teeling E."/>
            <person name="Myers G."/>
            <person name="Vernes S."/>
            <person name="Pippel M."/>
            <person name="Winkler S."/>
            <person name="Fedrigo O."/>
            <person name="Rhie A."/>
            <person name="Koren S."/>
            <person name="Phillippy A."/>
            <person name="Lewin H."/>
            <person name="Damas J."/>
            <person name="Howe K."/>
            <person name="Mountcastle J."/>
            <person name="Jarvis E.D."/>
        </authorList>
    </citation>
    <scope>NUCLEOTIDE SEQUENCE [LARGE SCALE GENOMIC DNA]</scope>
</reference>
<feature type="transmembrane region" description="Helical" evidence="8">
    <location>
        <begin position="595"/>
        <end position="613"/>
    </location>
</feature>
<evidence type="ECO:0000256" key="8">
    <source>
        <dbReference type="RuleBase" id="RU280814"/>
    </source>
</evidence>
<dbReference type="PANTHER" id="PTHR12308:SF23">
    <property type="entry name" value="ANOCTAMIN-5"/>
    <property type="match status" value="1"/>
</dbReference>
<evidence type="ECO:0000256" key="2">
    <source>
        <dbReference type="ARBA" id="ARBA00009671"/>
    </source>
</evidence>
<dbReference type="AlphaFoldDB" id="A0A671FET1"/>
<feature type="compositionally biased region" description="Low complexity" evidence="9">
    <location>
        <begin position="57"/>
        <end position="69"/>
    </location>
</feature>
<accession>A0A671FET1</accession>
<proteinExistence type="inferred from homology"/>
<keyword evidence="13" id="KW-1185">Reference proteome</keyword>
<dbReference type="RefSeq" id="XP_032976687.1">
    <property type="nucleotide sequence ID" value="XM_033120796.1"/>
</dbReference>
<dbReference type="GO" id="GO:0001778">
    <property type="term" value="P:plasma membrane repair"/>
    <property type="evidence" value="ECO:0007669"/>
    <property type="project" value="Ensembl"/>
</dbReference>
<feature type="transmembrane region" description="Helical" evidence="8">
    <location>
        <begin position="1045"/>
        <end position="1066"/>
    </location>
</feature>
<evidence type="ECO:0000313" key="13">
    <source>
        <dbReference type="Proteomes" id="UP000472240"/>
    </source>
</evidence>
<reference evidence="12" key="5">
    <citation type="submission" date="2025-09" db="UniProtKB">
        <authorList>
            <consortium name="Ensembl"/>
        </authorList>
    </citation>
    <scope>IDENTIFICATION</scope>
</reference>
<keyword evidence="4 8" id="KW-0812">Transmembrane</keyword>
<dbReference type="InterPro" id="IPR007632">
    <property type="entry name" value="Anoctamin"/>
</dbReference>
<keyword evidence="6 8" id="KW-0472">Membrane</keyword>
<dbReference type="GO" id="GO:0046983">
    <property type="term" value="F:protein dimerization activity"/>
    <property type="evidence" value="ECO:0007669"/>
    <property type="project" value="InterPro"/>
</dbReference>
<dbReference type="Ensembl" id="ENSRFET00010022816.1">
    <property type="protein sequence ID" value="ENSRFEP00010020947.1"/>
    <property type="gene ID" value="ENSRFEG00010014078.1"/>
</dbReference>